<keyword evidence="5" id="KW-0547">Nucleotide-binding</keyword>
<feature type="transmembrane region" description="Helical" evidence="11">
    <location>
        <begin position="392"/>
        <end position="415"/>
    </location>
</feature>
<feature type="compositionally biased region" description="Basic and acidic residues" evidence="10">
    <location>
        <begin position="114"/>
        <end position="128"/>
    </location>
</feature>
<evidence type="ECO:0000256" key="4">
    <source>
        <dbReference type="ARBA" id="ARBA00022692"/>
    </source>
</evidence>
<dbReference type="InterPro" id="IPR003439">
    <property type="entry name" value="ABC_transporter-like_ATP-bd"/>
</dbReference>
<evidence type="ECO:0000313" key="15">
    <source>
        <dbReference type="Proteomes" id="UP000812966"/>
    </source>
</evidence>
<feature type="compositionally biased region" description="Basic and acidic residues" evidence="10">
    <location>
        <begin position="677"/>
        <end position="688"/>
    </location>
</feature>
<protein>
    <recommendedName>
        <fullName evidence="16">ABC transporter</fullName>
    </recommendedName>
</protein>
<dbReference type="PROSITE" id="PS50893">
    <property type="entry name" value="ABC_TRANSPORTER_2"/>
    <property type="match status" value="2"/>
</dbReference>
<evidence type="ECO:0000259" key="13">
    <source>
        <dbReference type="PROSITE" id="PS50929"/>
    </source>
</evidence>
<keyword evidence="9 11" id="KW-0472">Membrane</keyword>
<feature type="compositionally biased region" description="Basic and acidic residues" evidence="10">
    <location>
        <begin position="1"/>
        <end position="14"/>
    </location>
</feature>
<evidence type="ECO:0008006" key="16">
    <source>
        <dbReference type="Google" id="ProtNLM"/>
    </source>
</evidence>
<feature type="transmembrane region" description="Helical" evidence="11">
    <location>
        <begin position="1096"/>
        <end position="1118"/>
    </location>
</feature>
<keyword evidence="7 11" id="KW-1133">Transmembrane helix</keyword>
<feature type="transmembrane region" description="Helical" evidence="11">
    <location>
        <begin position="1190"/>
        <end position="1209"/>
    </location>
</feature>
<feature type="compositionally biased region" description="Gly residues" evidence="10">
    <location>
        <begin position="691"/>
        <end position="700"/>
    </location>
</feature>
<evidence type="ECO:0000259" key="12">
    <source>
        <dbReference type="PROSITE" id="PS50893"/>
    </source>
</evidence>
<dbReference type="FunFam" id="3.40.50.300:FF:000565">
    <property type="entry name" value="ABC bile acid transporter"/>
    <property type="match status" value="1"/>
</dbReference>
<sequence>MSYDDRDRDADPANDRAVVQPYILGPPVSTTSNVAPTTTTTSTIIPVSSTLPMQEEPVPEQTEEELQDVDLGSKKEDADFADESTVRGSDSNNGSSSQSTKVKDFDSTTVSRQETPRSKPLELNEKQTARPVSVRLPSGERDGDNEKKAVDDNGNVVELDGDKVFLGTEALTGKAIIKDKMVLSGGPYTEPRYHHSLPLPFMKPKHPPPPPPDSLDDAKPLPDAKANIFSLITFSWITNIMALGASRQLAPEDLYRLPPDREADALSRKLQANFQKRWNDADEYNIKLEKGEIKPPLKKRIKWAFGKGEEKGKTRAEKEEDWKNRTGKQKPNLAWALTDVFGWYFWSAGAIKVVGDLSQVMTSLLVKAIIRFSTEHTNARRAGTDAPSVGRGVGMCIGLFCLLMLATLCVNHFFMRSAGTGVLARAALISALYERAINLTNRSRIQHPNGKLVNHISTDISRIDFAAGMFHMVWTAPIQFVVVVIILLVQIKASALVGIAFLLILSPGQTSIIKHLFVIRRKAMVWTDKRARLLQELLAGMKVVKLMAWEKPFLKRLDGIRQNELKYIRKLMVTRSANMAIAMSIPVIAAILSFVTYASTGGDLDPATLFTVLTLFQLLRLPLMIYPMTLSAITDAYNALGRLSNVFMAEVFAETRIVDENSDYAVKIESATFTWDSSEKPVPDDPKAKKGGFGGAGKNGQAGKRQRFGDRAKKPFRWIRNRKTGKVEVAQEMHAEIAAGKPGIAEAAGGETAAQPGLSPDAEAEADGEVEAVERVFQLKDVNLEIPRNCFIAVVGEIGSGKSSLLSALFGEMRRTEGKVMFGGSSASCSQVPWICNATVRENILFGRPFDEERYWDVIHQACLETDLDLLPNGDAETIGEKGVNLSGGQKARVNIARAIYHQADITAFDDPLAAVDPGIASLLFEAIANMSGTRILVTHAIHLVPACDYIITMHDGEIAERGTYEELKTANGAFAQLMREFANDEKKEVTEEVNEEIEQEAIEEATPGRVSLPRERMTASLGSTLMSTEVVHTGNMGSKTYGGWLKAANGWVTVPLLLIAVTISQALTIITSYWLVYWQEDQFNRPYSFYEGLYVLLGLGSAFSLFLMGVVQALAVFRASVALHDGMITRIMHAPSSWYDTTPLGRILNRLTKDIDTLDNTLGDAMRMAITTGASIIGAIVLIAIVEPYFLIAVCGIFTIYFQLAWWYQKSALAFKRIDGVLRSPLYAHFSESLAGVAVIRSFDASKRFIEDNCRYMSIENRAYYLTVVNQRWLAIRLDFLGSTLTFIVGIIVVVGTDRISPAQGGLILSYMITVQQNFSWLCRQVAEVINDMASAERVLEYTNDLDQEAPHDIPDAKPPATWPSEGRITFDHVTMGYRPELPAVLKDLSMDIGNAEKIAVVGRTGAGKSTIMSTLYRLVELRSGSIKIDGLDISTLGLSDLRGALSIIPQEAVLFSGTIRSNIDPFSEKTDAELWDALRRAHLVDSQTSDLAIRKSMTLDGTTGTASPDSAPTPVSRFTLDTQVDEDGSNFSAGERSLVSLARALVRDAKIVVLDEATAAVDLATDAKIQQTIRHEFKDKTLLCIAHRLRTILYYDRVLVMSAGEIAEFDTPENLFLQGGAFAEMCEKSNIDLNEIRQAALLRN</sequence>
<dbReference type="CDD" id="cd18606">
    <property type="entry name" value="ABC_6TM_YOR1_D2_like"/>
    <property type="match status" value="1"/>
</dbReference>
<keyword evidence="3" id="KW-0813">Transport</keyword>
<dbReference type="SUPFAM" id="SSF90123">
    <property type="entry name" value="ABC transporter transmembrane region"/>
    <property type="match status" value="2"/>
</dbReference>
<evidence type="ECO:0000256" key="1">
    <source>
        <dbReference type="ARBA" id="ARBA00004141"/>
    </source>
</evidence>
<dbReference type="InterPro" id="IPR036640">
    <property type="entry name" value="ABC1_TM_sf"/>
</dbReference>
<dbReference type="FunFam" id="3.40.50.300:FF:000997">
    <property type="entry name" value="Multidrug resistance-associated protein 1"/>
    <property type="match status" value="1"/>
</dbReference>
<dbReference type="GO" id="GO:0140359">
    <property type="term" value="F:ABC-type transporter activity"/>
    <property type="evidence" value="ECO:0007669"/>
    <property type="project" value="InterPro"/>
</dbReference>
<dbReference type="CDD" id="cd18597">
    <property type="entry name" value="ABC_6TM_YOR1_D1_like"/>
    <property type="match status" value="1"/>
</dbReference>
<dbReference type="InterPro" id="IPR003593">
    <property type="entry name" value="AAA+_ATPase"/>
</dbReference>
<evidence type="ECO:0000256" key="3">
    <source>
        <dbReference type="ARBA" id="ARBA00022448"/>
    </source>
</evidence>
<dbReference type="PROSITE" id="PS50929">
    <property type="entry name" value="ABC_TM1F"/>
    <property type="match status" value="2"/>
</dbReference>
<evidence type="ECO:0000256" key="10">
    <source>
        <dbReference type="SAM" id="MobiDB-lite"/>
    </source>
</evidence>
<feature type="compositionally biased region" description="Low complexity" evidence="10">
    <location>
        <begin position="26"/>
        <end position="56"/>
    </location>
</feature>
<gene>
    <name evidence="14" type="ORF">FFLO_02991</name>
</gene>
<accession>A0A8K0NTJ1</accession>
<feature type="transmembrane region" description="Helical" evidence="11">
    <location>
        <begin position="1055"/>
        <end position="1076"/>
    </location>
</feature>
<dbReference type="OrthoDB" id="6500128at2759"/>
<dbReference type="GO" id="GO:0005524">
    <property type="term" value="F:ATP binding"/>
    <property type="evidence" value="ECO:0007669"/>
    <property type="project" value="UniProtKB-KW"/>
</dbReference>
<dbReference type="InterPro" id="IPR011527">
    <property type="entry name" value="ABC1_TM_dom"/>
</dbReference>
<feature type="domain" description="ABC transporter" evidence="12">
    <location>
        <begin position="764"/>
        <end position="981"/>
    </location>
</feature>
<dbReference type="SUPFAM" id="SSF52540">
    <property type="entry name" value="P-loop containing nucleoside triphosphate hydrolases"/>
    <property type="match status" value="2"/>
</dbReference>
<feature type="compositionally biased region" description="Acidic residues" evidence="10">
    <location>
        <begin position="57"/>
        <end position="68"/>
    </location>
</feature>
<dbReference type="GO" id="GO:0016020">
    <property type="term" value="C:membrane"/>
    <property type="evidence" value="ECO:0007669"/>
    <property type="project" value="UniProtKB-SubCell"/>
</dbReference>
<dbReference type="GO" id="GO:0016887">
    <property type="term" value="F:ATP hydrolysis activity"/>
    <property type="evidence" value="ECO:0007669"/>
    <property type="project" value="InterPro"/>
</dbReference>
<dbReference type="InterPro" id="IPR027417">
    <property type="entry name" value="P-loop_NTPase"/>
</dbReference>
<evidence type="ECO:0000313" key="14">
    <source>
        <dbReference type="EMBL" id="KAG7553559.1"/>
    </source>
</evidence>
<dbReference type="PANTHER" id="PTHR24223:SF456">
    <property type="entry name" value="MULTIDRUG RESISTANCE-ASSOCIATED PROTEIN LETHAL(2)03659"/>
    <property type="match status" value="1"/>
</dbReference>
<proteinExistence type="inferred from homology"/>
<dbReference type="InterPro" id="IPR017871">
    <property type="entry name" value="ABC_transporter-like_CS"/>
</dbReference>
<dbReference type="InterPro" id="IPR050173">
    <property type="entry name" value="ABC_transporter_C-like"/>
</dbReference>
<dbReference type="Proteomes" id="UP000812966">
    <property type="component" value="Unassembled WGS sequence"/>
</dbReference>
<dbReference type="PROSITE" id="PS00211">
    <property type="entry name" value="ABC_TRANSPORTER_1"/>
    <property type="match status" value="2"/>
</dbReference>
<reference evidence="14" key="1">
    <citation type="submission" date="2020-04" db="EMBL/GenBank/DDBJ databases">
        <title>Analysis of mating type loci in Filobasidium floriforme.</title>
        <authorList>
            <person name="Nowrousian M."/>
        </authorList>
    </citation>
    <scope>NUCLEOTIDE SEQUENCE</scope>
    <source>
        <strain evidence="14">CBS 6242</strain>
    </source>
</reference>
<feature type="transmembrane region" description="Helical" evidence="11">
    <location>
        <begin position="465"/>
        <end position="489"/>
    </location>
</feature>
<dbReference type="Pfam" id="PF00664">
    <property type="entry name" value="ABC_membrane"/>
    <property type="match status" value="2"/>
</dbReference>
<feature type="domain" description="ABC transmembrane type-1" evidence="13">
    <location>
        <begin position="1057"/>
        <end position="1332"/>
    </location>
</feature>
<feature type="transmembrane region" description="Helical" evidence="11">
    <location>
        <begin position="576"/>
        <end position="595"/>
    </location>
</feature>
<evidence type="ECO:0000256" key="5">
    <source>
        <dbReference type="ARBA" id="ARBA00022741"/>
    </source>
</evidence>
<keyword evidence="6" id="KW-0067">ATP-binding</keyword>
<evidence type="ECO:0000256" key="11">
    <source>
        <dbReference type="SAM" id="Phobius"/>
    </source>
</evidence>
<dbReference type="SMART" id="SM00382">
    <property type="entry name" value="AAA"/>
    <property type="match status" value="2"/>
</dbReference>
<feature type="transmembrane region" description="Helical" evidence="11">
    <location>
        <begin position="607"/>
        <end position="626"/>
    </location>
</feature>
<organism evidence="14 15">
    <name type="scientific">Filobasidium floriforme</name>
    <dbReference type="NCBI Taxonomy" id="5210"/>
    <lineage>
        <taxon>Eukaryota</taxon>
        <taxon>Fungi</taxon>
        <taxon>Dikarya</taxon>
        <taxon>Basidiomycota</taxon>
        <taxon>Agaricomycotina</taxon>
        <taxon>Tremellomycetes</taxon>
        <taxon>Filobasidiales</taxon>
        <taxon>Filobasidiaceae</taxon>
        <taxon>Filobasidium</taxon>
    </lineage>
</organism>
<comment type="similarity">
    <text evidence="2">Belongs to the ABC transporter superfamily. ABCC family. Conjugate transporter (TC 3.A.1.208) subfamily.</text>
</comment>
<dbReference type="PANTHER" id="PTHR24223">
    <property type="entry name" value="ATP-BINDING CASSETTE SUB-FAMILY C"/>
    <property type="match status" value="1"/>
</dbReference>
<feature type="transmembrane region" description="Helical" evidence="11">
    <location>
        <begin position="495"/>
        <end position="517"/>
    </location>
</feature>
<feature type="transmembrane region" description="Helical" evidence="11">
    <location>
        <begin position="1275"/>
        <end position="1296"/>
    </location>
</feature>
<feature type="compositionally biased region" description="Low complexity" evidence="10">
    <location>
        <begin position="88"/>
        <end position="99"/>
    </location>
</feature>
<dbReference type="Gene3D" id="3.40.50.300">
    <property type="entry name" value="P-loop containing nucleotide triphosphate hydrolases"/>
    <property type="match status" value="2"/>
</dbReference>
<feature type="compositionally biased region" description="Basic and acidic residues" evidence="10">
    <location>
        <begin position="138"/>
        <end position="151"/>
    </location>
</feature>
<keyword evidence="8" id="KW-0843">Virulence</keyword>
<feature type="transmembrane region" description="Helical" evidence="11">
    <location>
        <begin position="1166"/>
        <end position="1184"/>
    </location>
</feature>
<dbReference type="CDD" id="cd03244">
    <property type="entry name" value="ABCC_MRP_domain2"/>
    <property type="match status" value="1"/>
</dbReference>
<dbReference type="Pfam" id="PF00005">
    <property type="entry name" value="ABC_tran"/>
    <property type="match status" value="2"/>
</dbReference>
<evidence type="ECO:0000256" key="9">
    <source>
        <dbReference type="ARBA" id="ARBA00023136"/>
    </source>
</evidence>
<comment type="caution">
    <text evidence="14">The sequence shown here is derived from an EMBL/GenBank/DDBJ whole genome shotgun (WGS) entry which is preliminary data.</text>
</comment>
<evidence type="ECO:0000256" key="6">
    <source>
        <dbReference type="ARBA" id="ARBA00022840"/>
    </source>
</evidence>
<keyword evidence="15" id="KW-1185">Reference proteome</keyword>
<feature type="domain" description="ABC transporter" evidence="12">
    <location>
        <begin position="1370"/>
        <end position="1630"/>
    </location>
</feature>
<dbReference type="Gene3D" id="1.20.1560.10">
    <property type="entry name" value="ABC transporter type 1, transmembrane domain"/>
    <property type="match status" value="2"/>
</dbReference>
<keyword evidence="4 11" id="KW-0812">Transmembrane</keyword>
<dbReference type="CDD" id="cd03250">
    <property type="entry name" value="ABCC_MRP_domain1"/>
    <property type="match status" value="1"/>
</dbReference>
<dbReference type="FunFam" id="1.20.1560.10:FF:000010">
    <property type="entry name" value="Multidrug resistance-associated ABC transporter"/>
    <property type="match status" value="1"/>
</dbReference>
<dbReference type="EMBL" id="JABELV010000052">
    <property type="protein sequence ID" value="KAG7553559.1"/>
    <property type="molecule type" value="Genomic_DNA"/>
</dbReference>
<feature type="region of interest" description="Disordered" evidence="10">
    <location>
        <begin position="675"/>
        <end position="709"/>
    </location>
</feature>
<feature type="region of interest" description="Disordered" evidence="10">
    <location>
        <begin position="1"/>
        <end position="154"/>
    </location>
</feature>
<evidence type="ECO:0000256" key="7">
    <source>
        <dbReference type="ARBA" id="ARBA00022989"/>
    </source>
</evidence>
<dbReference type="FunFam" id="1.20.1560.10:FF:000061">
    <property type="entry name" value="ATP-binding cassette transporter YOR1"/>
    <property type="match status" value="1"/>
</dbReference>
<feature type="domain" description="ABC transmembrane type-1" evidence="13">
    <location>
        <begin position="353"/>
        <end position="635"/>
    </location>
</feature>
<evidence type="ECO:0000256" key="2">
    <source>
        <dbReference type="ARBA" id="ARBA00009726"/>
    </source>
</evidence>
<evidence type="ECO:0000256" key="8">
    <source>
        <dbReference type="ARBA" id="ARBA00023026"/>
    </source>
</evidence>
<name>A0A8K0NTJ1_9TREE</name>
<comment type="subcellular location">
    <subcellularLocation>
        <location evidence="1">Membrane</location>
        <topology evidence="1">Multi-pass membrane protein</topology>
    </subcellularLocation>
</comment>